<dbReference type="AlphaFoldDB" id="A0A106BPC3"/>
<dbReference type="Proteomes" id="UP000064243">
    <property type="component" value="Unassembled WGS sequence"/>
</dbReference>
<dbReference type="InterPro" id="IPR000847">
    <property type="entry name" value="LysR_HTH_N"/>
</dbReference>
<dbReference type="EMBL" id="LDUG01000021">
    <property type="protein sequence ID" value="KVW96162.1"/>
    <property type="molecule type" value="Genomic_DNA"/>
</dbReference>
<dbReference type="STRING" id="1123392.GCA_000376425_02612"/>
<comment type="similarity">
    <text evidence="1">Belongs to the LysR transcriptional regulatory family.</text>
</comment>
<accession>A0A106BPC3</accession>
<evidence type="ECO:0000256" key="1">
    <source>
        <dbReference type="ARBA" id="ARBA00009437"/>
    </source>
</evidence>
<dbReference type="GO" id="GO:0000976">
    <property type="term" value="F:transcription cis-regulatory region binding"/>
    <property type="evidence" value="ECO:0007669"/>
    <property type="project" value="TreeGrafter"/>
</dbReference>
<dbReference type="InterPro" id="IPR005119">
    <property type="entry name" value="LysR_subst-bd"/>
</dbReference>
<dbReference type="CDD" id="cd08420">
    <property type="entry name" value="PBP2_CysL_like"/>
    <property type="match status" value="1"/>
</dbReference>
<keyword evidence="3" id="KW-0238">DNA-binding</keyword>
<organism evidence="6 7">
    <name type="scientific">Thiobacillus denitrificans</name>
    <dbReference type="NCBI Taxonomy" id="36861"/>
    <lineage>
        <taxon>Bacteria</taxon>
        <taxon>Pseudomonadati</taxon>
        <taxon>Pseudomonadota</taxon>
        <taxon>Betaproteobacteria</taxon>
        <taxon>Nitrosomonadales</taxon>
        <taxon>Thiobacillaceae</taxon>
        <taxon>Thiobacillus</taxon>
    </lineage>
</organism>
<keyword evidence="4" id="KW-0804">Transcription</keyword>
<keyword evidence="2" id="KW-0805">Transcription regulation</keyword>
<dbReference type="PANTHER" id="PTHR30126">
    <property type="entry name" value="HTH-TYPE TRANSCRIPTIONAL REGULATOR"/>
    <property type="match status" value="1"/>
</dbReference>
<dbReference type="Gene3D" id="3.40.190.290">
    <property type="match status" value="1"/>
</dbReference>
<dbReference type="PANTHER" id="PTHR30126:SF39">
    <property type="entry name" value="HTH-TYPE TRANSCRIPTIONAL REGULATOR CYSL"/>
    <property type="match status" value="1"/>
</dbReference>
<evidence type="ECO:0000256" key="3">
    <source>
        <dbReference type="ARBA" id="ARBA00023125"/>
    </source>
</evidence>
<dbReference type="InterPro" id="IPR036388">
    <property type="entry name" value="WH-like_DNA-bd_sf"/>
</dbReference>
<reference evidence="6 7" key="1">
    <citation type="journal article" date="2015" name="Appl. Environ. Microbiol.">
        <title>Aerobic and Anaerobic Thiosulfate Oxidation by a Cold-Adapted, Subglacial Chemoautotroph.</title>
        <authorList>
            <person name="Harrold Z.R."/>
            <person name="Skidmore M.L."/>
            <person name="Hamilton T.L."/>
            <person name="Desch L."/>
            <person name="Amada K."/>
            <person name="van Gelder W."/>
            <person name="Glover K."/>
            <person name="Roden E.E."/>
            <person name="Boyd E.S."/>
        </authorList>
    </citation>
    <scope>NUCLEOTIDE SEQUENCE [LARGE SCALE GENOMIC DNA]</scope>
    <source>
        <strain evidence="6 7">RG</strain>
    </source>
</reference>
<proteinExistence type="inferred from homology"/>
<dbReference type="Pfam" id="PF03466">
    <property type="entry name" value="LysR_substrate"/>
    <property type="match status" value="1"/>
</dbReference>
<gene>
    <name evidence="6" type="ORF">ABW22_09065</name>
</gene>
<dbReference type="FunFam" id="1.10.10.10:FF:000001">
    <property type="entry name" value="LysR family transcriptional regulator"/>
    <property type="match status" value="1"/>
</dbReference>
<dbReference type="eggNOG" id="COG0583">
    <property type="taxonomic scope" value="Bacteria"/>
</dbReference>
<dbReference type="GO" id="GO:0003700">
    <property type="term" value="F:DNA-binding transcription factor activity"/>
    <property type="evidence" value="ECO:0007669"/>
    <property type="project" value="InterPro"/>
</dbReference>
<dbReference type="Gene3D" id="1.10.10.10">
    <property type="entry name" value="Winged helix-like DNA-binding domain superfamily/Winged helix DNA-binding domain"/>
    <property type="match status" value="1"/>
</dbReference>
<dbReference type="OrthoDB" id="9808620at2"/>
<comment type="caution">
    <text evidence="6">The sequence shown here is derived from an EMBL/GenBank/DDBJ whole genome shotgun (WGS) entry which is preliminary data.</text>
</comment>
<dbReference type="InterPro" id="IPR036390">
    <property type="entry name" value="WH_DNA-bd_sf"/>
</dbReference>
<dbReference type="PATRIC" id="fig|36861.3.peg.1468"/>
<keyword evidence="7" id="KW-1185">Reference proteome</keyword>
<protein>
    <submittedName>
        <fullName evidence="6">LysR family transcriptional regulator</fullName>
    </submittedName>
</protein>
<dbReference type="SUPFAM" id="SSF46785">
    <property type="entry name" value="Winged helix' DNA-binding domain"/>
    <property type="match status" value="1"/>
</dbReference>
<evidence type="ECO:0000256" key="4">
    <source>
        <dbReference type="ARBA" id="ARBA00023163"/>
    </source>
</evidence>
<dbReference type="RefSeq" id="WP_059755174.1">
    <property type="nucleotide sequence ID" value="NZ_LDUG01000021.1"/>
</dbReference>
<dbReference type="SUPFAM" id="SSF53850">
    <property type="entry name" value="Periplasmic binding protein-like II"/>
    <property type="match status" value="1"/>
</dbReference>
<feature type="domain" description="HTH lysR-type" evidence="5">
    <location>
        <begin position="1"/>
        <end position="58"/>
    </location>
</feature>
<evidence type="ECO:0000259" key="5">
    <source>
        <dbReference type="PROSITE" id="PS50931"/>
    </source>
</evidence>
<name>A0A106BPC3_THIDE</name>
<sequence length="314" mass="34672">MADRRLQVFYTVAKQLSFTKAADVLYMTQPAVTFQVKQLEEHFNTRLFERSHGKISMTPVGDLVLGYAERILDLTAEMEARVGELTGQVTGPLMIGASTTIAEYLLPRILGEFKERFPQVQARLTVANSETVAAKVSDHSLDVGLIEAPSHNPNLTTLACCEDELVMICSPNHALASRSSVNARDIADQPYVSREHGSGTREVVDDFFKNHGVNPDDLHIEMELGSREAIKGAVEANLGVAIMSASTVTKEIQLGTLVAVPLNPRLTRELTMVYAPEKFRSKLLDAFISFVDNKFQQCNVDVVALKRPLKGRSR</sequence>
<evidence type="ECO:0000256" key="2">
    <source>
        <dbReference type="ARBA" id="ARBA00023015"/>
    </source>
</evidence>
<dbReference type="PROSITE" id="PS50931">
    <property type="entry name" value="HTH_LYSR"/>
    <property type="match status" value="1"/>
</dbReference>
<evidence type="ECO:0000313" key="7">
    <source>
        <dbReference type="Proteomes" id="UP000064243"/>
    </source>
</evidence>
<evidence type="ECO:0000313" key="6">
    <source>
        <dbReference type="EMBL" id="KVW96162.1"/>
    </source>
</evidence>
<dbReference type="PRINTS" id="PR00039">
    <property type="entry name" value="HTHLYSR"/>
</dbReference>
<dbReference type="Pfam" id="PF00126">
    <property type="entry name" value="HTH_1"/>
    <property type="match status" value="1"/>
</dbReference>